<feature type="compositionally biased region" description="Low complexity" evidence="1">
    <location>
        <begin position="199"/>
        <end position="226"/>
    </location>
</feature>
<dbReference type="Pfam" id="PF03392">
    <property type="entry name" value="OS-D"/>
    <property type="match status" value="1"/>
</dbReference>
<dbReference type="InterPro" id="IPR005055">
    <property type="entry name" value="A10/PebIII"/>
</dbReference>
<dbReference type="Gene3D" id="1.10.2080.10">
    <property type="entry name" value="Insect odorant-binding protein A10/Ejaculatory bulb-specific protein 3"/>
    <property type="match status" value="1"/>
</dbReference>
<dbReference type="AlphaFoldDB" id="A0A226ELA9"/>
<feature type="chain" id="PRO_5012104237" evidence="2">
    <location>
        <begin position="21"/>
        <end position="254"/>
    </location>
</feature>
<sequence length="254" mass="27831">MALKLSLFAVMAIIILGAESRPQLPQIPREFQNINFEQYLRNERAMKFQLKCIIYNGPCDTIGKFIKRNIPIYLRTQCKNCDEDQKKLAGKFILFLQENYPKEWDDALVKYGKNTYTPEEISQFEEELGVKIIRDKNGPTRAPGEKPNIDGLIALTKEGLNAALNTKAPLILGQIGSATTIVVAKGTVPPQLAQYVTSQTTTTASSPTTPVTTTSSSSTPTETAQPLGEGQTDVTSITEDGVTDTTDQAPTTEA</sequence>
<dbReference type="Proteomes" id="UP000198287">
    <property type="component" value="Unassembled WGS sequence"/>
</dbReference>
<reference evidence="3 4" key="1">
    <citation type="submission" date="2015-12" db="EMBL/GenBank/DDBJ databases">
        <title>The genome of Folsomia candida.</title>
        <authorList>
            <person name="Faddeeva A."/>
            <person name="Derks M.F."/>
            <person name="Anvar Y."/>
            <person name="Smit S."/>
            <person name="Van Straalen N."/>
            <person name="Roelofs D."/>
        </authorList>
    </citation>
    <scope>NUCLEOTIDE SEQUENCE [LARGE SCALE GENOMIC DNA]</scope>
    <source>
        <strain evidence="3 4">VU population</strain>
        <tissue evidence="3">Whole body</tissue>
    </source>
</reference>
<accession>A0A226ELA9</accession>
<proteinExistence type="predicted"/>
<organism evidence="3 4">
    <name type="scientific">Folsomia candida</name>
    <name type="common">Springtail</name>
    <dbReference type="NCBI Taxonomy" id="158441"/>
    <lineage>
        <taxon>Eukaryota</taxon>
        <taxon>Metazoa</taxon>
        <taxon>Ecdysozoa</taxon>
        <taxon>Arthropoda</taxon>
        <taxon>Hexapoda</taxon>
        <taxon>Collembola</taxon>
        <taxon>Entomobryomorpha</taxon>
        <taxon>Isotomoidea</taxon>
        <taxon>Isotomidae</taxon>
        <taxon>Proisotominae</taxon>
        <taxon>Folsomia</taxon>
    </lineage>
</organism>
<gene>
    <name evidence="3" type="ORF">Fcan01_06621</name>
</gene>
<feature type="signal peptide" evidence="2">
    <location>
        <begin position="1"/>
        <end position="20"/>
    </location>
</feature>
<dbReference type="EMBL" id="LNIX01000003">
    <property type="protein sequence ID" value="OXA58249.1"/>
    <property type="molecule type" value="Genomic_DNA"/>
</dbReference>
<dbReference type="InterPro" id="IPR036682">
    <property type="entry name" value="OS_D_A10/PebIII_sf"/>
</dbReference>
<dbReference type="PANTHER" id="PTHR11257:SF11">
    <property type="entry name" value="CHEMOSENSORY PROTEIN 17"/>
    <property type="match status" value="1"/>
</dbReference>
<evidence type="ECO:0000256" key="1">
    <source>
        <dbReference type="SAM" id="MobiDB-lite"/>
    </source>
</evidence>
<feature type="region of interest" description="Disordered" evidence="1">
    <location>
        <begin position="199"/>
        <end position="254"/>
    </location>
</feature>
<keyword evidence="4" id="KW-1185">Reference proteome</keyword>
<evidence type="ECO:0000256" key="2">
    <source>
        <dbReference type="SAM" id="SignalP"/>
    </source>
</evidence>
<protein>
    <submittedName>
        <fullName evidence="3">Ejaculatory bulb-specific protein 3</fullName>
    </submittedName>
</protein>
<name>A0A226ELA9_FOLCA</name>
<keyword evidence="2" id="KW-0732">Signal</keyword>
<comment type="caution">
    <text evidence="3">The sequence shown here is derived from an EMBL/GenBank/DDBJ whole genome shotgun (WGS) entry which is preliminary data.</text>
</comment>
<dbReference type="SUPFAM" id="SSF100910">
    <property type="entry name" value="Chemosensory protein Csp2"/>
    <property type="match status" value="1"/>
</dbReference>
<dbReference type="OrthoDB" id="6355718at2759"/>
<evidence type="ECO:0000313" key="3">
    <source>
        <dbReference type="EMBL" id="OXA58249.1"/>
    </source>
</evidence>
<evidence type="ECO:0000313" key="4">
    <source>
        <dbReference type="Proteomes" id="UP000198287"/>
    </source>
</evidence>
<dbReference type="PANTHER" id="PTHR11257">
    <property type="entry name" value="CHEMOSENSORY PROTEIN-RELATED"/>
    <property type="match status" value="1"/>
</dbReference>
<feature type="compositionally biased region" description="Polar residues" evidence="1">
    <location>
        <begin position="232"/>
        <end position="254"/>
    </location>
</feature>